<evidence type="ECO:0000256" key="1">
    <source>
        <dbReference type="SAM" id="MobiDB-lite"/>
    </source>
</evidence>
<dbReference type="SMART" id="SM01114">
    <property type="entry name" value="CXC"/>
    <property type="match status" value="1"/>
</dbReference>
<feature type="region of interest" description="Disordered" evidence="1">
    <location>
        <begin position="1"/>
        <end position="41"/>
    </location>
</feature>
<dbReference type="InterPro" id="IPR033467">
    <property type="entry name" value="Tesmin/TSO1-like_CXC"/>
</dbReference>
<feature type="compositionally biased region" description="Basic and acidic residues" evidence="1">
    <location>
        <begin position="7"/>
        <end position="39"/>
    </location>
</feature>
<accession>A0ABN8P0X5</accession>
<evidence type="ECO:0000259" key="2">
    <source>
        <dbReference type="SMART" id="SM01114"/>
    </source>
</evidence>
<proteinExistence type="predicted"/>
<dbReference type="EMBL" id="CALNXK010000045">
    <property type="protein sequence ID" value="CAH3128766.1"/>
    <property type="molecule type" value="Genomic_DNA"/>
</dbReference>
<gene>
    <name evidence="3" type="ORF">PLOB_00033496</name>
</gene>
<keyword evidence="4" id="KW-1185">Reference proteome</keyword>
<protein>
    <recommendedName>
        <fullName evidence="2">Tesmin/TSO1-like CXC domain-containing protein</fullName>
    </recommendedName>
</protein>
<feature type="region of interest" description="Disordered" evidence="1">
    <location>
        <begin position="423"/>
        <end position="455"/>
    </location>
</feature>
<feature type="domain" description="Tesmin/TSO1-like CXC" evidence="2">
    <location>
        <begin position="460"/>
        <end position="500"/>
    </location>
</feature>
<dbReference type="Proteomes" id="UP001159405">
    <property type="component" value="Unassembled WGS sequence"/>
</dbReference>
<evidence type="ECO:0000313" key="3">
    <source>
        <dbReference type="EMBL" id="CAH3128766.1"/>
    </source>
</evidence>
<reference evidence="3 4" key="1">
    <citation type="submission" date="2022-05" db="EMBL/GenBank/DDBJ databases">
        <authorList>
            <consortium name="Genoscope - CEA"/>
            <person name="William W."/>
        </authorList>
    </citation>
    <scope>NUCLEOTIDE SEQUENCE [LARGE SCALE GENOMIC DNA]</scope>
</reference>
<dbReference type="PROSITE" id="PS50216">
    <property type="entry name" value="DHHC"/>
    <property type="match status" value="1"/>
</dbReference>
<comment type="caution">
    <text evidence="3">The sequence shown here is derived from an EMBL/GenBank/DDBJ whole genome shotgun (WGS) entry which is preliminary data.</text>
</comment>
<evidence type="ECO:0000313" key="4">
    <source>
        <dbReference type="Proteomes" id="UP001159405"/>
    </source>
</evidence>
<name>A0ABN8P0X5_9CNID</name>
<sequence length="629" mass="70580">MDDEFKEEAVLKEEETMEYKDREDLVKSQKSVKKDEHSTSESFVCVQQQTQQVEDQSYPAAPDFQNTLDAKLASIFPTQFAGYFQNMGHPLKSAAHCAQGAMQSVVDHSKGLLQSREVNGGYRKLSTAQPFSSQSINRGQMQMCLSTAVASYNIGDQIANPWHLPYINENVRVTMPFTSTQTRSENQFLSVTARDSGHNIPTSLSTSTSSVNSHLRLPEHYHTASYTTTVPELQPRNMSSATLLPRRATQPLARAPVITDTSLGVLETFSQEAQPRTVSRLKVIFSQRKFVYEFPLHSSDVTAQENQPNSENSKYMACIEVPFMTVVGINITRILPTEVVIEVNTVPTMWLGKQIMQHRPRGVVTKHQYNTLNSVDLTNGQLTNVPYHKLTVSSATVATHLMKFDPKFSALLRIPVVINTNKPPPKPIKEIQSFSSTKRKRTHRDSGSSPDYLQSSTSPLLLSHCSCSAGCSTKRCSCVRENIKCQDCRCGAPCKNPLNIMAEFGVDLDKATSDICLMQKLPKVFDLRAHLRERSVQTPCCDSPIPLKTCCGVVVECPECETEYRYSWCTGSFCDEENRPRNHCEVCQSCRDYRDQHCSRCNRCYFAGSCGDFPCPCNVKYGRNTLKFL</sequence>
<organism evidence="3 4">
    <name type="scientific">Porites lobata</name>
    <dbReference type="NCBI Taxonomy" id="104759"/>
    <lineage>
        <taxon>Eukaryota</taxon>
        <taxon>Metazoa</taxon>
        <taxon>Cnidaria</taxon>
        <taxon>Anthozoa</taxon>
        <taxon>Hexacorallia</taxon>
        <taxon>Scleractinia</taxon>
        <taxon>Fungiina</taxon>
        <taxon>Poritidae</taxon>
        <taxon>Porites</taxon>
    </lineage>
</organism>